<gene>
    <name evidence="1" type="ORF">ES288_A06G184900v1</name>
</gene>
<protein>
    <submittedName>
        <fullName evidence="1">Uncharacterized protein</fullName>
    </submittedName>
</protein>
<organism evidence="1 2">
    <name type="scientific">Gossypium darwinii</name>
    <name type="common">Darwin's cotton</name>
    <name type="synonym">Gossypium barbadense var. darwinii</name>
    <dbReference type="NCBI Taxonomy" id="34276"/>
    <lineage>
        <taxon>Eukaryota</taxon>
        <taxon>Viridiplantae</taxon>
        <taxon>Streptophyta</taxon>
        <taxon>Embryophyta</taxon>
        <taxon>Tracheophyta</taxon>
        <taxon>Spermatophyta</taxon>
        <taxon>Magnoliopsida</taxon>
        <taxon>eudicotyledons</taxon>
        <taxon>Gunneridae</taxon>
        <taxon>Pentapetalae</taxon>
        <taxon>rosids</taxon>
        <taxon>malvids</taxon>
        <taxon>Malvales</taxon>
        <taxon>Malvaceae</taxon>
        <taxon>Malvoideae</taxon>
        <taxon>Gossypium</taxon>
    </lineage>
</organism>
<dbReference type="AlphaFoldDB" id="A0A5D2G843"/>
<dbReference type="Proteomes" id="UP000323506">
    <property type="component" value="Chromosome A06"/>
</dbReference>
<evidence type="ECO:0000313" key="1">
    <source>
        <dbReference type="EMBL" id="TYH14013.1"/>
    </source>
</evidence>
<evidence type="ECO:0000313" key="2">
    <source>
        <dbReference type="Proteomes" id="UP000323506"/>
    </source>
</evidence>
<sequence length="70" mass="7792">MRNKKMNPFPVALPNPHQNPYRFLGARMLAILDRGEEGSTSIREEVNEVEVTILVQDAKNGGLRATSVLT</sequence>
<name>A0A5D2G843_GOSDA</name>
<proteinExistence type="predicted"/>
<keyword evidence="2" id="KW-1185">Reference proteome</keyword>
<dbReference type="EMBL" id="CM017693">
    <property type="protein sequence ID" value="TYH14013.1"/>
    <property type="molecule type" value="Genomic_DNA"/>
</dbReference>
<reference evidence="1 2" key="1">
    <citation type="submission" date="2019-06" db="EMBL/GenBank/DDBJ databases">
        <title>WGS assembly of Gossypium darwinii.</title>
        <authorList>
            <person name="Chen Z.J."/>
            <person name="Sreedasyam A."/>
            <person name="Ando A."/>
            <person name="Song Q."/>
            <person name="De L."/>
            <person name="Hulse-Kemp A."/>
            <person name="Ding M."/>
            <person name="Ye W."/>
            <person name="Kirkbride R."/>
            <person name="Jenkins J."/>
            <person name="Plott C."/>
            <person name="Lovell J."/>
            <person name="Lin Y.-M."/>
            <person name="Vaughn R."/>
            <person name="Liu B."/>
            <person name="Li W."/>
            <person name="Simpson S."/>
            <person name="Scheffler B."/>
            <person name="Saski C."/>
            <person name="Grover C."/>
            <person name="Hu G."/>
            <person name="Conover J."/>
            <person name="Carlson J."/>
            <person name="Shu S."/>
            <person name="Boston L."/>
            <person name="Williams M."/>
            <person name="Peterson D."/>
            <person name="Mcgee K."/>
            <person name="Jones D."/>
            <person name="Wendel J."/>
            <person name="Stelly D."/>
            <person name="Grimwood J."/>
            <person name="Schmutz J."/>
        </authorList>
    </citation>
    <scope>NUCLEOTIDE SEQUENCE [LARGE SCALE GENOMIC DNA]</scope>
    <source>
        <strain evidence="1">1808015.09</strain>
    </source>
</reference>
<accession>A0A5D2G843</accession>